<organism evidence="1 3">
    <name type="scientific">Rhizobium tibeticum</name>
    <dbReference type="NCBI Taxonomy" id="501024"/>
    <lineage>
        <taxon>Bacteria</taxon>
        <taxon>Pseudomonadati</taxon>
        <taxon>Pseudomonadota</taxon>
        <taxon>Alphaproteobacteria</taxon>
        <taxon>Hyphomicrobiales</taxon>
        <taxon>Rhizobiaceae</taxon>
        <taxon>Rhizobium/Agrobacterium group</taxon>
        <taxon>Rhizobium</taxon>
    </lineage>
</organism>
<proteinExistence type="predicted"/>
<evidence type="ECO:0000313" key="4">
    <source>
        <dbReference type="Proteomes" id="UP000198939"/>
    </source>
</evidence>
<dbReference type="Proteomes" id="UP000198939">
    <property type="component" value="Unassembled WGS sequence"/>
</dbReference>
<evidence type="ECO:0000313" key="1">
    <source>
        <dbReference type="EMBL" id="SEI21749.1"/>
    </source>
</evidence>
<gene>
    <name evidence="1" type="ORF">RTCCBAU85039_6718</name>
    <name evidence="2" type="ORF">SAMN05216228_107212</name>
</gene>
<reference evidence="1" key="2">
    <citation type="submission" date="2016-10" db="EMBL/GenBank/DDBJ databases">
        <authorList>
            <person name="de Groot N.N."/>
        </authorList>
    </citation>
    <scope>NUCLEOTIDE SEQUENCE [LARGE SCALE GENOMIC DNA]</scope>
    <source>
        <strain evidence="1">CCBAU85039</strain>
    </source>
</reference>
<evidence type="ECO:0000313" key="2">
    <source>
        <dbReference type="EMBL" id="SEP29378.1"/>
    </source>
</evidence>
<dbReference type="EMBL" id="FOCV01000072">
    <property type="protein sequence ID" value="SEP29378.1"/>
    <property type="molecule type" value="Genomic_DNA"/>
</dbReference>
<dbReference type="EMBL" id="FNXB01000096">
    <property type="protein sequence ID" value="SEI21749.1"/>
    <property type="molecule type" value="Genomic_DNA"/>
</dbReference>
<dbReference type="AlphaFoldDB" id="A0A1H8WQL2"/>
<reference evidence="2 4" key="3">
    <citation type="submission" date="2016-10" db="EMBL/GenBank/DDBJ databases">
        <authorList>
            <person name="Varghese N."/>
            <person name="Submissions S."/>
        </authorList>
    </citation>
    <scope>NUCLEOTIDE SEQUENCE [LARGE SCALE GENOMIC DNA]</scope>
    <source>
        <strain evidence="2 4">CGMCC 1.7071</strain>
    </source>
</reference>
<keyword evidence="4" id="KW-1185">Reference proteome</keyword>
<dbReference type="STRING" id="501024.RTCCBAU85039_6718"/>
<reference evidence="3" key="1">
    <citation type="submission" date="2016-10" db="EMBL/GenBank/DDBJ databases">
        <authorList>
            <person name="Wibberg D."/>
        </authorList>
    </citation>
    <scope>NUCLEOTIDE SEQUENCE [LARGE SCALE GENOMIC DNA]</scope>
</reference>
<name>A0A1H8WQL2_9HYPH</name>
<evidence type="ECO:0000313" key="3">
    <source>
        <dbReference type="Proteomes" id="UP000183063"/>
    </source>
</evidence>
<sequence length="52" mass="6125">MVAFSIIFDRQLPVAFFDHIDLMGYLSVPKIVGRETLKHHLLEINDIFRRIV</sequence>
<accession>A0A1H8WQL2</accession>
<protein>
    <submittedName>
        <fullName evidence="1">Uncharacterized protein</fullName>
    </submittedName>
</protein>
<dbReference type="Proteomes" id="UP000183063">
    <property type="component" value="Unassembled WGS sequence"/>
</dbReference>